<feature type="region of interest" description="Disordered" evidence="1">
    <location>
        <begin position="20"/>
        <end position="70"/>
    </location>
</feature>
<gene>
    <name evidence="2" type="ORF">SERN_2075</name>
</gene>
<reference evidence="2 3" key="1">
    <citation type="submission" date="2018-11" db="EMBL/GenBank/DDBJ databases">
        <title>Complete genome sequencing of the Actinobacteria Serinibacter sp. K3-2.</title>
        <authorList>
            <person name="Rakitin A.L."/>
            <person name="Beletsky A.V."/>
            <person name="Mardanov A.V."/>
            <person name="Ravin N.V."/>
            <person name="Gromova A.S."/>
            <person name="Filippova S.N."/>
            <person name="Gal'Chenko V.F."/>
        </authorList>
    </citation>
    <scope>NUCLEOTIDE SEQUENCE [LARGE SCALE GENOMIC DNA]</scope>
    <source>
        <strain evidence="2 3">K3-2</strain>
    </source>
</reference>
<evidence type="ECO:0000256" key="1">
    <source>
        <dbReference type="SAM" id="MobiDB-lite"/>
    </source>
</evidence>
<keyword evidence="3" id="KW-1185">Reference proteome</keyword>
<sequence>MLENDRAQRLERVRAALERAETASGLRPVEWDRRGDGEARRSGRASSVAASSVAVLPEQEDAPQEVGERSLRLSPADASWLPVPAGLAALLPHGAVRRGTSLVVERSTSLLLHLTAALMADGAWCALVSHPDLGLAAALDAGVDPSRCVMVPDPGPDAGAVLGAVADGFDVVVVGACTALSDRDRRALSQRVRHRGAVLLSTLPWSGSEVTLTVTGRTGEGLGTHGRLVSEDLTVTSSGRGLGAGRTRRVRLGRGDGDARLSLLPAPELTPARVVSAMTAVTAVPTLLPAPVERRAG</sequence>
<name>A0A4Z1E1B5_9MICO</name>
<comment type="caution">
    <text evidence="2">The sequence shown here is derived from an EMBL/GenBank/DDBJ whole genome shotgun (WGS) entry which is preliminary data.</text>
</comment>
<accession>A0A4Z1E1B5</accession>
<evidence type="ECO:0000313" key="3">
    <source>
        <dbReference type="Proteomes" id="UP000297318"/>
    </source>
</evidence>
<feature type="compositionally biased region" description="Basic and acidic residues" evidence="1">
    <location>
        <begin position="29"/>
        <end position="41"/>
    </location>
</feature>
<proteinExistence type="predicted"/>
<dbReference type="AlphaFoldDB" id="A0A4Z1E1B5"/>
<protein>
    <submittedName>
        <fullName evidence="2">Uncharacterized protein</fullName>
    </submittedName>
</protein>
<feature type="compositionally biased region" description="Low complexity" evidence="1">
    <location>
        <begin position="44"/>
        <end position="55"/>
    </location>
</feature>
<evidence type="ECO:0000313" key="2">
    <source>
        <dbReference type="EMBL" id="TGO04482.1"/>
    </source>
</evidence>
<dbReference type="EMBL" id="RHPJ01000003">
    <property type="protein sequence ID" value="TGO04482.1"/>
    <property type="molecule type" value="Genomic_DNA"/>
</dbReference>
<organism evidence="2 3">
    <name type="scientific">Serinibacter arcticus</name>
    <dbReference type="NCBI Taxonomy" id="1655435"/>
    <lineage>
        <taxon>Bacteria</taxon>
        <taxon>Bacillati</taxon>
        <taxon>Actinomycetota</taxon>
        <taxon>Actinomycetes</taxon>
        <taxon>Micrococcales</taxon>
        <taxon>Beutenbergiaceae</taxon>
        <taxon>Serinibacter</taxon>
    </lineage>
</organism>
<dbReference type="Proteomes" id="UP000297318">
    <property type="component" value="Unassembled WGS sequence"/>
</dbReference>